<dbReference type="CDD" id="cd02440">
    <property type="entry name" value="AdoMet_MTases"/>
    <property type="match status" value="1"/>
</dbReference>
<keyword evidence="12" id="KW-1185">Reference proteome</keyword>
<dbReference type="EC" id="2.1.1.244" evidence="5"/>
<sequence length="238" mass="28107">MTSKFSGNYPVDPKKIYQDKIKSWYVESRFYWSMQEPNVESMTQGPDELSVTDLRYTYFVLSLLKSEDKIKGGRIADCGGGIGRVSFQVLTHFYDQIDIIDPIPHFLLKAREYLEKELPVEIYQVGLEEWNPTEIYNAFFVQWTLCQLTDEDIVSFLRRCKESSTDDAYFFIKENIAGMTLKTDKSQYEFYPDKNSICRTYNHYCELFQEAGLILQEYRVQPNWPIDFLTVVLFVLRK</sequence>
<dbReference type="PIRSF" id="PIRSF016958">
    <property type="entry name" value="DUF858_MeTrfase_lik"/>
    <property type="match status" value="1"/>
</dbReference>
<evidence type="ECO:0000256" key="1">
    <source>
        <dbReference type="ARBA" id="ARBA00009059"/>
    </source>
</evidence>
<comment type="catalytic activity">
    <reaction evidence="9">
        <text>N-terminal L-prolyl-L-prolyl-L-lysyl-[protein] + 2 S-adenosyl-L-methionine = N-terminal N,N-dimethyl-L-prolyl-L-prolyl-L-lysyl-[protein] + 2 S-adenosyl-L-homocysteine + 2 H(+)</text>
        <dbReference type="Rhea" id="RHEA:54736"/>
        <dbReference type="Rhea" id="RHEA-COMP:13787"/>
        <dbReference type="Rhea" id="RHEA-COMP:13974"/>
        <dbReference type="ChEBI" id="CHEBI:15378"/>
        <dbReference type="ChEBI" id="CHEBI:57856"/>
        <dbReference type="ChEBI" id="CHEBI:59789"/>
        <dbReference type="ChEBI" id="CHEBI:138059"/>
        <dbReference type="ChEBI" id="CHEBI:138318"/>
        <dbReference type="EC" id="2.1.1.244"/>
    </reaction>
</comment>
<evidence type="ECO:0000256" key="10">
    <source>
        <dbReference type="ARBA" id="ARBA00048167"/>
    </source>
</evidence>
<dbReference type="Proteomes" id="UP001470230">
    <property type="component" value="Unassembled WGS sequence"/>
</dbReference>
<name>A0ABR2KX13_9EUKA</name>
<evidence type="ECO:0000256" key="5">
    <source>
        <dbReference type="ARBA" id="ARBA00039112"/>
    </source>
</evidence>
<keyword evidence="2 11" id="KW-0489">Methyltransferase</keyword>
<evidence type="ECO:0000256" key="8">
    <source>
        <dbReference type="ARBA" id="ARBA00047306"/>
    </source>
</evidence>
<evidence type="ECO:0000313" key="12">
    <source>
        <dbReference type="Proteomes" id="UP001470230"/>
    </source>
</evidence>
<evidence type="ECO:0000313" key="11">
    <source>
        <dbReference type="EMBL" id="KAK8895630.1"/>
    </source>
</evidence>
<comment type="caution">
    <text evidence="11">The sequence shown here is derived from an EMBL/GenBank/DDBJ whole genome shotgun (WGS) entry which is preliminary data.</text>
</comment>
<dbReference type="EMBL" id="JAPFFF010000003">
    <property type="protein sequence ID" value="KAK8895630.1"/>
    <property type="molecule type" value="Genomic_DNA"/>
</dbReference>
<evidence type="ECO:0000256" key="3">
    <source>
        <dbReference type="ARBA" id="ARBA00022679"/>
    </source>
</evidence>
<dbReference type="InterPro" id="IPR008576">
    <property type="entry name" value="MeTrfase_NTM1"/>
</dbReference>
<dbReference type="PANTHER" id="PTHR12753">
    <property type="entry name" value="AD-003 - RELATED"/>
    <property type="match status" value="1"/>
</dbReference>
<dbReference type="Gene3D" id="3.40.50.150">
    <property type="entry name" value="Vaccinia Virus protein VP39"/>
    <property type="match status" value="1"/>
</dbReference>
<gene>
    <name evidence="11" type="ORF">M9Y10_024100</name>
</gene>
<accession>A0ABR2KX13</accession>
<evidence type="ECO:0000256" key="4">
    <source>
        <dbReference type="ARBA" id="ARBA00022691"/>
    </source>
</evidence>
<reference evidence="11 12" key="1">
    <citation type="submission" date="2024-04" db="EMBL/GenBank/DDBJ databases">
        <title>Tritrichomonas musculus Genome.</title>
        <authorList>
            <person name="Alves-Ferreira E."/>
            <person name="Grigg M."/>
            <person name="Lorenzi H."/>
            <person name="Galac M."/>
        </authorList>
    </citation>
    <scope>NUCLEOTIDE SEQUENCE [LARGE SCALE GENOMIC DNA]</scope>
    <source>
        <strain evidence="11 12">EAF2021</strain>
    </source>
</reference>
<evidence type="ECO:0000256" key="2">
    <source>
        <dbReference type="ARBA" id="ARBA00022603"/>
    </source>
</evidence>
<dbReference type="PANTHER" id="PTHR12753:SF0">
    <property type="entry name" value="ALPHA N-TERMINAL PROTEIN METHYLTRANSFERASE 1"/>
    <property type="match status" value="1"/>
</dbReference>
<dbReference type="GO" id="GO:0032259">
    <property type="term" value="P:methylation"/>
    <property type="evidence" value="ECO:0007669"/>
    <property type="project" value="UniProtKB-KW"/>
</dbReference>
<comment type="catalytic activity">
    <reaction evidence="8">
        <text>N-terminal L-seryl-L-prolyl-L-lysyl-[protein] + 3 S-adenosyl-L-methionine = N-terminal N,N,N-trimethyl-L-seryl-L-prolyl-L-lysyl-[protein] + 3 S-adenosyl-L-homocysteine + 3 H(+)</text>
        <dbReference type="Rhea" id="RHEA:54724"/>
        <dbReference type="Rhea" id="RHEA-COMP:13789"/>
        <dbReference type="Rhea" id="RHEA-COMP:13973"/>
        <dbReference type="ChEBI" id="CHEBI:15378"/>
        <dbReference type="ChEBI" id="CHEBI:57856"/>
        <dbReference type="ChEBI" id="CHEBI:59789"/>
        <dbReference type="ChEBI" id="CHEBI:138061"/>
        <dbReference type="ChEBI" id="CHEBI:138317"/>
        <dbReference type="EC" id="2.1.1.244"/>
    </reaction>
</comment>
<dbReference type="GO" id="GO:0008168">
    <property type="term" value="F:methyltransferase activity"/>
    <property type="evidence" value="ECO:0007669"/>
    <property type="project" value="UniProtKB-KW"/>
</dbReference>
<comment type="catalytic activity">
    <reaction evidence="10">
        <text>N-terminal L-alanyl-L-prolyl-L-lysyl-[protein] + 3 S-adenosyl-L-methionine = N-terminal N,N,N-trimethyl-L-alanyl-L-prolyl-L-lysyl-[protein] + 3 S-adenosyl-L-homocysteine + 3 H(+)</text>
        <dbReference type="Rhea" id="RHEA:54712"/>
        <dbReference type="Rhea" id="RHEA-COMP:13785"/>
        <dbReference type="Rhea" id="RHEA-COMP:13971"/>
        <dbReference type="ChEBI" id="CHEBI:15378"/>
        <dbReference type="ChEBI" id="CHEBI:57856"/>
        <dbReference type="ChEBI" id="CHEBI:59789"/>
        <dbReference type="ChEBI" id="CHEBI:138057"/>
        <dbReference type="ChEBI" id="CHEBI:138315"/>
        <dbReference type="EC" id="2.1.1.244"/>
    </reaction>
</comment>
<organism evidence="11 12">
    <name type="scientific">Tritrichomonas musculus</name>
    <dbReference type="NCBI Taxonomy" id="1915356"/>
    <lineage>
        <taxon>Eukaryota</taxon>
        <taxon>Metamonada</taxon>
        <taxon>Parabasalia</taxon>
        <taxon>Tritrichomonadida</taxon>
        <taxon>Tritrichomonadidae</taxon>
        <taxon>Tritrichomonas</taxon>
    </lineage>
</organism>
<keyword evidence="3" id="KW-0808">Transferase</keyword>
<dbReference type="SUPFAM" id="SSF53335">
    <property type="entry name" value="S-adenosyl-L-methionine-dependent methyltransferases"/>
    <property type="match status" value="1"/>
</dbReference>
<evidence type="ECO:0000256" key="9">
    <source>
        <dbReference type="ARBA" id="ARBA00047885"/>
    </source>
</evidence>
<evidence type="ECO:0000256" key="6">
    <source>
        <dbReference type="ARBA" id="ARBA00039449"/>
    </source>
</evidence>
<dbReference type="Pfam" id="PF05891">
    <property type="entry name" value="Methyltransf_PK"/>
    <property type="match status" value="1"/>
</dbReference>
<comment type="similarity">
    <text evidence="1">Belongs to the methyltransferase superfamily. NTM1 family.</text>
</comment>
<protein>
    <recommendedName>
        <fullName evidence="6">Alpha N-terminal protein methyltransferase 1</fullName>
        <ecNumber evidence="5">2.1.1.244</ecNumber>
    </recommendedName>
    <alternativeName>
        <fullName evidence="7">X-Pro-Lys N-terminal protein methyltransferase 1</fullName>
    </alternativeName>
</protein>
<proteinExistence type="inferred from homology"/>
<evidence type="ECO:0000256" key="7">
    <source>
        <dbReference type="ARBA" id="ARBA00043129"/>
    </source>
</evidence>
<dbReference type="InterPro" id="IPR029063">
    <property type="entry name" value="SAM-dependent_MTases_sf"/>
</dbReference>
<keyword evidence="4" id="KW-0949">S-adenosyl-L-methionine</keyword>